<comment type="caution">
    <text evidence="6">The sequence shown here is derived from an EMBL/GenBank/DDBJ whole genome shotgun (WGS) entry which is preliminary data.</text>
</comment>
<dbReference type="GO" id="GO:0031012">
    <property type="term" value="C:extracellular matrix"/>
    <property type="evidence" value="ECO:0007669"/>
    <property type="project" value="TreeGrafter"/>
</dbReference>
<dbReference type="Proteomes" id="UP001432027">
    <property type="component" value="Unassembled WGS sequence"/>
</dbReference>
<evidence type="ECO:0000313" key="6">
    <source>
        <dbReference type="EMBL" id="GMS99181.1"/>
    </source>
</evidence>
<dbReference type="GO" id="GO:0046872">
    <property type="term" value="F:metal ion binding"/>
    <property type="evidence" value="ECO:0007669"/>
    <property type="project" value="UniProtKB-KW"/>
</dbReference>
<evidence type="ECO:0008006" key="8">
    <source>
        <dbReference type="Google" id="ProtNLM"/>
    </source>
</evidence>
<dbReference type="GO" id="GO:0002020">
    <property type="term" value="F:protease binding"/>
    <property type="evidence" value="ECO:0007669"/>
    <property type="project" value="TreeGrafter"/>
</dbReference>
<organism evidence="6 7">
    <name type="scientific">Pristionchus entomophagus</name>
    <dbReference type="NCBI Taxonomy" id="358040"/>
    <lineage>
        <taxon>Eukaryota</taxon>
        <taxon>Metazoa</taxon>
        <taxon>Ecdysozoa</taxon>
        <taxon>Nematoda</taxon>
        <taxon>Chromadorea</taxon>
        <taxon>Rhabditida</taxon>
        <taxon>Rhabditina</taxon>
        <taxon>Diplogasteromorpha</taxon>
        <taxon>Diplogasteroidea</taxon>
        <taxon>Neodiplogasteridae</taxon>
        <taxon>Pristionchus</taxon>
    </lineage>
</organism>
<feature type="non-terminal residue" evidence="6">
    <location>
        <position position="1"/>
    </location>
</feature>
<dbReference type="Gene3D" id="2.40.50.120">
    <property type="match status" value="1"/>
</dbReference>
<protein>
    <recommendedName>
        <fullName evidence="8">NTR domain-containing protein</fullName>
    </recommendedName>
</protein>
<accession>A0AAV5TXI2</accession>
<evidence type="ECO:0000256" key="1">
    <source>
        <dbReference type="ARBA" id="ARBA00004613"/>
    </source>
</evidence>
<dbReference type="SUPFAM" id="SSF50242">
    <property type="entry name" value="TIMP-like"/>
    <property type="match status" value="1"/>
</dbReference>
<evidence type="ECO:0000256" key="2">
    <source>
        <dbReference type="ARBA" id="ARBA00022525"/>
    </source>
</evidence>
<gene>
    <name evidence="6" type="ORF">PENTCL1PPCAC_21356</name>
</gene>
<dbReference type="GO" id="GO:0051045">
    <property type="term" value="P:negative regulation of membrane protein ectodomain proteolysis"/>
    <property type="evidence" value="ECO:0007669"/>
    <property type="project" value="TreeGrafter"/>
</dbReference>
<keyword evidence="3" id="KW-0862">Zinc</keyword>
<dbReference type="PANTHER" id="PTHR11844:SF25">
    <property type="entry name" value="NTR DOMAIN-CONTAINING PROTEIN"/>
    <property type="match status" value="1"/>
</dbReference>
<dbReference type="GO" id="GO:0008191">
    <property type="term" value="F:metalloendopeptidase inhibitor activity"/>
    <property type="evidence" value="ECO:0007669"/>
    <property type="project" value="InterPro"/>
</dbReference>
<feature type="disulfide bond" evidence="4">
    <location>
        <begin position="26"/>
        <end position="116"/>
    </location>
</feature>
<reference evidence="6" key="1">
    <citation type="submission" date="2023-10" db="EMBL/GenBank/DDBJ databases">
        <title>Genome assembly of Pristionchus species.</title>
        <authorList>
            <person name="Yoshida K."/>
            <person name="Sommer R.J."/>
        </authorList>
    </citation>
    <scope>NUCLEOTIDE SEQUENCE</scope>
    <source>
        <strain evidence="6">RS0144</strain>
    </source>
</reference>
<feature type="chain" id="PRO_5043652488" description="NTR domain-containing protein" evidence="5">
    <location>
        <begin position="27"/>
        <end position="141"/>
    </location>
</feature>
<dbReference type="EMBL" id="BTSX01000005">
    <property type="protein sequence ID" value="GMS99181.1"/>
    <property type="molecule type" value="Genomic_DNA"/>
</dbReference>
<evidence type="ECO:0000313" key="7">
    <source>
        <dbReference type="Proteomes" id="UP001432027"/>
    </source>
</evidence>
<feature type="non-terminal residue" evidence="6">
    <location>
        <position position="141"/>
    </location>
</feature>
<evidence type="ECO:0000256" key="5">
    <source>
        <dbReference type="SAM" id="SignalP"/>
    </source>
</evidence>
<feature type="signal peptide" evidence="5">
    <location>
        <begin position="1"/>
        <end position="26"/>
    </location>
</feature>
<name>A0AAV5TXI2_9BILA</name>
<sequence>NCFRMVSVRYLVVLMALIAMSNSCSCMESSPEKIYYNSDFVSKMRVDHEWVYTQFTDYSVTHLQIFKRRNSTDNASLSQWVYTAPQSYACGLQLLKGEEVILAGSVEDGQLDINSCSVIDPSFDTRAFQTVNCRTIDTNVQ</sequence>
<keyword evidence="7" id="KW-1185">Reference proteome</keyword>
<feature type="disulfide bond" evidence="4">
    <location>
        <begin position="24"/>
        <end position="90"/>
    </location>
</feature>
<comment type="subcellular location">
    <subcellularLocation>
        <location evidence="1">Secreted</location>
    </subcellularLocation>
</comment>
<keyword evidence="4" id="KW-1015">Disulfide bond</keyword>
<dbReference type="GO" id="GO:0005615">
    <property type="term" value="C:extracellular space"/>
    <property type="evidence" value="ECO:0007669"/>
    <property type="project" value="TreeGrafter"/>
</dbReference>
<dbReference type="AlphaFoldDB" id="A0AAV5TXI2"/>
<evidence type="ECO:0000256" key="3">
    <source>
        <dbReference type="PIRSR" id="PIRSR601820-1"/>
    </source>
</evidence>
<keyword evidence="5" id="KW-0732">Signal</keyword>
<dbReference type="Pfam" id="PF00965">
    <property type="entry name" value="TIMP"/>
    <property type="match status" value="1"/>
</dbReference>
<keyword evidence="3" id="KW-0479">Metal-binding</keyword>
<keyword evidence="2" id="KW-0964">Secreted</keyword>
<evidence type="ECO:0000256" key="4">
    <source>
        <dbReference type="PIRSR" id="PIRSR601820-3"/>
    </source>
</evidence>
<feature type="binding site" evidence="3">
    <location>
        <position position="24"/>
    </location>
    <ligand>
        <name>Zn(2+)</name>
        <dbReference type="ChEBI" id="CHEBI:29105"/>
        <note>ligand shared with metalloproteinase partner</note>
    </ligand>
</feature>
<dbReference type="InterPro" id="IPR001820">
    <property type="entry name" value="TIMP"/>
</dbReference>
<proteinExistence type="predicted"/>
<dbReference type="PANTHER" id="PTHR11844">
    <property type="entry name" value="METALLOPROTEASE INHIBITOR"/>
    <property type="match status" value="1"/>
</dbReference>
<dbReference type="InterPro" id="IPR008993">
    <property type="entry name" value="TIMP-like_OB-fold"/>
</dbReference>